<dbReference type="PANTHER" id="PTHR23139">
    <property type="entry name" value="RNA-BINDING PROTEIN"/>
    <property type="match status" value="1"/>
</dbReference>
<evidence type="ECO:0000256" key="1">
    <source>
        <dbReference type="ARBA" id="ARBA00022664"/>
    </source>
</evidence>
<dbReference type="GO" id="GO:0003723">
    <property type="term" value="F:RNA binding"/>
    <property type="evidence" value="ECO:0007669"/>
    <property type="project" value="UniProtKB-UniRule"/>
</dbReference>
<evidence type="ECO:0000313" key="7">
    <source>
        <dbReference type="EMBL" id="KAJ1965208.1"/>
    </source>
</evidence>
<dbReference type="EMBL" id="JANBPY010000619">
    <property type="protein sequence ID" value="KAJ1965208.1"/>
    <property type="molecule type" value="Genomic_DNA"/>
</dbReference>
<feature type="compositionally biased region" description="Basic and acidic residues" evidence="5">
    <location>
        <begin position="182"/>
        <end position="216"/>
    </location>
</feature>
<keyword evidence="2 4" id="KW-0694">RNA-binding</keyword>
<dbReference type="Proteomes" id="UP001150925">
    <property type="component" value="Unassembled WGS sequence"/>
</dbReference>
<feature type="compositionally biased region" description="Basic and acidic residues" evidence="5">
    <location>
        <begin position="225"/>
        <end position="234"/>
    </location>
</feature>
<comment type="caution">
    <text evidence="7">The sequence shown here is derived from an EMBL/GenBank/DDBJ whole genome shotgun (WGS) entry which is preliminary data.</text>
</comment>
<dbReference type="CDD" id="cd12231">
    <property type="entry name" value="RRM2_U2AF65"/>
    <property type="match status" value="1"/>
</dbReference>
<evidence type="ECO:0000256" key="3">
    <source>
        <dbReference type="ARBA" id="ARBA00023187"/>
    </source>
</evidence>
<sequence length="436" mass="49641">MSTSPPRSEAVNGVGPRSPSEALKDTPPTGLNSQQQKEDRPSPIRDTSSSEPQRNIPQEHPGDSRQRPTEREENDDNEECDAFGRRIPRERAESRSRTQPSVPSLDQRRRSVNHWDEAPTGFEHRSAQDAKASGQFPSPRHVGTSRRDRYGEDDRWDEEDSYRRRRHHHRRSRSRSHTRSAGYDRYRRSRSRSMDNDRGSRRSDRIDRREREERYQRPGIPPYSGRRDEGQGRPRVEQRLYVGNIPMGVTKGQIVDFFNHLMTQVDPSCRPGTQCVTDIHYNMERSYAFLEFLSAEQADLGMSLDGVVFNGQQLRIRRPKDYPGNQSARLGTSSQLQGVSNFVDDGPNKLFIGSIPASFNQDQVAQILLSFGPLKSFHFVKNPATGLSKGFAFCEFADPALTDIVCEGLNGMSVGDKQLVVQRADVGSRQHRTAYD</sequence>
<accession>A0A9W8APD2</accession>
<evidence type="ECO:0000256" key="5">
    <source>
        <dbReference type="SAM" id="MobiDB-lite"/>
    </source>
</evidence>
<keyword evidence="3" id="KW-0508">mRNA splicing</keyword>
<feature type="compositionally biased region" description="Basic residues" evidence="5">
    <location>
        <begin position="163"/>
        <end position="178"/>
    </location>
</feature>
<dbReference type="PROSITE" id="PS50102">
    <property type="entry name" value="RRM"/>
    <property type="match status" value="2"/>
</dbReference>
<dbReference type="SUPFAM" id="SSF54928">
    <property type="entry name" value="RNA-binding domain, RBD"/>
    <property type="match status" value="2"/>
</dbReference>
<dbReference type="OrthoDB" id="10266058at2759"/>
<dbReference type="GO" id="GO:0008380">
    <property type="term" value="P:RNA splicing"/>
    <property type="evidence" value="ECO:0007669"/>
    <property type="project" value="UniProtKB-KW"/>
</dbReference>
<evidence type="ECO:0000259" key="6">
    <source>
        <dbReference type="PROSITE" id="PS50102"/>
    </source>
</evidence>
<feature type="region of interest" description="Disordered" evidence="5">
    <location>
        <begin position="1"/>
        <end position="234"/>
    </location>
</feature>
<evidence type="ECO:0000256" key="4">
    <source>
        <dbReference type="PROSITE-ProRule" id="PRU00176"/>
    </source>
</evidence>
<dbReference type="InterPro" id="IPR035979">
    <property type="entry name" value="RBD_domain_sf"/>
</dbReference>
<reference evidence="7" key="1">
    <citation type="submission" date="2022-07" db="EMBL/GenBank/DDBJ databases">
        <title>Phylogenomic reconstructions and comparative analyses of Kickxellomycotina fungi.</title>
        <authorList>
            <person name="Reynolds N.K."/>
            <person name="Stajich J.E."/>
            <person name="Barry K."/>
            <person name="Grigoriev I.V."/>
            <person name="Crous P."/>
            <person name="Smith M.E."/>
        </authorList>
    </citation>
    <scope>NUCLEOTIDE SEQUENCE</scope>
    <source>
        <strain evidence="7">RSA 1196</strain>
    </source>
</reference>
<organism evidence="7 8">
    <name type="scientific">Dispira parvispora</name>
    <dbReference type="NCBI Taxonomy" id="1520584"/>
    <lineage>
        <taxon>Eukaryota</taxon>
        <taxon>Fungi</taxon>
        <taxon>Fungi incertae sedis</taxon>
        <taxon>Zoopagomycota</taxon>
        <taxon>Kickxellomycotina</taxon>
        <taxon>Dimargaritomycetes</taxon>
        <taxon>Dimargaritales</taxon>
        <taxon>Dimargaritaceae</taxon>
        <taxon>Dispira</taxon>
    </lineage>
</organism>
<feature type="compositionally biased region" description="Polar residues" evidence="5">
    <location>
        <begin position="45"/>
        <end position="56"/>
    </location>
</feature>
<gene>
    <name evidence="7" type="ORF">IWQ62_002723</name>
</gene>
<keyword evidence="8" id="KW-1185">Reference proteome</keyword>
<dbReference type="SMART" id="SM00360">
    <property type="entry name" value="RRM"/>
    <property type="match status" value="2"/>
</dbReference>
<dbReference type="Gene3D" id="3.30.70.330">
    <property type="match status" value="2"/>
</dbReference>
<feature type="compositionally biased region" description="Basic and acidic residues" evidence="5">
    <location>
        <begin position="82"/>
        <end position="96"/>
    </location>
</feature>
<name>A0A9W8APD2_9FUNG</name>
<feature type="domain" description="RRM" evidence="6">
    <location>
        <begin position="238"/>
        <end position="321"/>
    </location>
</feature>
<evidence type="ECO:0000313" key="8">
    <source>
        <dbReference type="Proteomes" id="UP001150925"/>
    </source>
</evidence>
<dbReference type="InterPro" id="IPR012677">
    <property type="entry name" value="Nucleotide-bd_a/b_plait_sf"/>
</dbReference>
<feature type="compositionally biased region" description="Basic and acidic residues" evidence="5">
    <location>
        <begin position="106"/>
        <end position="128"/>
    </location>
</feature>
<dbReference type="AlphaFoldDB" id="A0A9W8APD2"/>
<dbReference type="InterPro" id="IPR000504">
    <property type="entry name" value="RRM_dom"/>
</dbReference>
<feature type="compositionally biased region" description="Basic and acidic residues" evidence="5">
    <location>
        <begin position="60"/>
        <end position="71"/>
    </location>
</feature>
<feature type="domain" description="RRM" evidence="6">
    <location>
        <begin position="348"/>
        <end position="426"/>
    </location>
</feature>
<dbReference type="Pfam" id="PF00076">
    <property type="entry name" value="RRM_1"/>
    <property type="match status" value="1"/>
</dbReference>
<feature type="non-terminal residue" evidence="7">
    <location>
        <position position="436"/>
    </location>
</feature>
<dbReference type="GO" id="GO:0006397">
    <property type="term" value="P:mRNA processing"/>
    <property type="evidence" value="ECO:0007669"/>
    <property type="project" value="UniProtKB-KW"/>
</dbReference>
<evidence type="ECO:0000256" key="2">
    <source>
        <dbReference type="ARBA" id="ARBA00022884"/>
    </source>
</evidence>
<proteinExistence type="predicted"/>
<protein>
    <recommendedName>
        <fullName evidence="6">RRM domain-containing protein</fullName>
    </recommendedName>
</protein>
<feature type="compositionally biased region" description="Acidic residues" evidence="5">
    <location>
        <begin position="72"/>
        <end position="81"/>
    </location>
</feature>
<keyword evidence="1" id="KW-0507">mRNA processing</keyword>